<keyword evidence="1" id="KW-0001">2Fe-2S</keyword>
<dbReference type="GO" id="GO:0046872">
    <property type="term" value="F:metal ion binding"/>
    <property type="evidence" value="ECO:0007669"/>
    <property type="project" value="UniProtKB-KW"/>
</dbReference>
<feature type="domain" description="Rieske" evidence="6">
    <location>
        <begin position="415"/>
        <end position="502"/>
    </location>
</feature>
<dbReference type="InterPro" id="IPR005805">
    <property type="entry name" value="Rieske_Fe-S_prot_C"/>
</dbReference>
<dbReference type="InterPro" id="IPR017941">
    <property type="entry name" value="Rieske_2Fe-2S"/>
</dbReference>
<dbReference type="PANTHER" id="PTHR13847">
    <property type="entry name" value="SARCOSINE DEHYDROGENASE-RELATED"/>
    <property type="match status" value="1"/>
</dbReference>
<dbReference type="InterPro" id="IPR038010">
    <property type="entry name" value="YhfW_C"/>
</dbReference>
<dbReference type="Gene3D" id="2.102.10.10">
    <property type="entry name" value="Rieske [2Fe-2S] iron-sulphur domain"/>
    <property type="match status" value="1"/>
</dbReference>
<dbReference type="GO" id="GO:0005737">
    <property type="term" value="C:cytoplasm"/>
    <property type="evidence" value="ECO:0007669"/>
    <property type="project" value="TreeGrafter"/>
</dbReference>
<reference evidence="8" key="1">
    <citation type="submission" date="2016-10" db="EMBL/GenBank/DDBJ databases">
        <authorList>
            <person name="Varghese N."/>
            <person name="Submissions S."/>
        </authorList>
    </citation>
    <scope>NUCLEOTIDE SEQUENCE [LARGE SCALE GENOMIC DNA]</scope>
    <source>
        <strain evidence="8">DSM 23515</strain>
    </source>
</reference>
<dbReference type="AlphaFoldDB" id="A0A1I2NLK3"/>
<dbReference type="FunFam" id="2.102.10.10:FF:000014">
    <property type="entry name" value="Oxidoreductase, FAD dependent"/>
    <property type="match status" value="1"/>
</dbReference>
<organism evidence="7 8">
    <name type="scientific">Salegentibacter agarivorans</name>
    <dbReference type="NCBI Taxonomy" id="345907"/>
    <lineage>
        <taxon>Bacteria</taxon>
        <taxon>Pseudomonadati</taxon>
        <taxon>Bacteroidota</taxon>
        <taxon>Flavobacteriia</taxon>
        <taxon>Flavobacteriales</taxon>
        <taxon>Flavobacteriaceae</taxon>
        <taxon>Salegentibacter</taxon>
    </lineage>
</organism>
<keyword evidence="2" id="KW-0479">Metal-binding</keyword>
<dbReference type="Gene3D" id="3.50.50.60">
    <property type="entry name" value="FAD/NAD(P)-binding domain"/>
    <property type="match status" value="1"/>
</dbReference>
<evidence type="ECO:0000313" key="7">
    <source>
        <dbReference type="EMBL" id="SFG04722.1"/>
    </source>
</evidence>
<accession>A0A1I2NLK3</accession>
<gene>
    <name evidence="7" type="ORF">SAMN04488033_12321</name>
</gene>
<dbReference type="SUPFAM" id="SSF51905">
    <property type="entry name" value="FAD/NAD(P)-binding domain"/>
    <property type="match status" value="1"/>
</dbReference>
<dbReference type="InterPro" id="IPR036188">
    <property type="entry name" value="FAD/NAD-bd_sf"/>
</dbReference>
<evidence type="ECO:0000313" key="8">
    <source>
        <dbReference type="Proteomes" id="UP000199116"/>
    </source>
</evidence>
<evidence type="ECO:0000259" key="6">
    <source>
        <dbReference type="PROSITE" id="PS51296"/>
    </source>
</evidence>
<evidence type="ECO:0000256" key="4">
    <source>
        <dbReference type="ARBA" id="ARBA00023014"/>
    </source>
</evidence>
<proteinExistence type="predicted"/>
<sequence>MISNTIWNSFETAHEFPVLKDNLQVDVSIIGGGITGISTAYFLKKAGLKVAVLDAGKIGMGTTGHSTGNLYHTVAELLSSLDSKYDETTIKKVLKARTSAIEIIEKIIHEEALDCDFKRQPMYLFSTDNANKIEKEISVSSKLGVSLEDVSPEKFSFEATKILKYPNQAQFNPFLYVNQLAHKINSKECQIFQDSKVEEVEKLEHGHYNLNTAKGDVSSKYLVHAAHSSKGIDIKFDTTLGPYREYAVAASLKTENYPQGIFWEYKGKEKYSFRSYKRNGKSYVMAVGKSYKVGQSDNNSELMDSLVKYLHGKFPVEKLTHFWGGQNYKPADLLPSIGRKGTHKDEFIATGFSTDGLIYGSLAGKIITDLITGKENEYKELFNPLRVNPVKSSKSFIKENLNVAKEFFKDHILGSSTEEIEKLGAGEGRVVEIEGKKFGVSRDVNNRYEIVSASCTHLGCVIHWNDLEKSWDCPCHGSRFTPSGEVIEGPAMDALPRISDHE</sequence>
<dbReference type="PROSITE" id="PS51296">
    <property type="entry name" value="RIESKE"/>
    <property type="match status" value="1"/>
</dbReference>
<dbReference type="Gene3D" id="3.30.9.10">
    <property type="entry name" value="D-Amino Acid Oxidase, subunit A, domain 2"/>
    <property type="match status" value="1"/>
</dbReference>
<dbReference type="Pfam" id="PF01266">
    <property type="entry name" value="DAO"/>
    <property type="match status" value="1"/>
</dbReference>
<evidence type="ECO:0000256" key="1">
    <source>
        <dbReference type="ARBA" id="ARBA00022714"/>
    </source>
</evidence>
<dbReference type="Proteomes" id="UP000199116">
    <property type="component" value="Unassembled WGS sequence"/>
</dbReference>
<evidence type="ECO:0000256" key="2">
    <source>
        <dbReference type="ARBA" id="ARBA00022723"/>
    </source>
</evidence>
<protein>
    <submittedName>
        <fullName evidence="7">Glycine/D-amino acid oxidase</fullName>
    </submittedName>
</protein>
<dbReference type="GO" id="GO:0051537">
    <property type="term" value="F:2 iron, 2 sulfur cluster binding"/>
    <property type="evidence" value="ECO:0007669"/>
    <property type="project" value="UniProtKB-KW"/>
</dbReference>
<keyword evidence="8" id="KW-1185">Reference proteome</keyword>
<dbReference type="InterPro" id="IPR006076">
    <property type="entry name" value="FAD-dep_OxRdtase"/>
</dbReference>
<dbReference type="CDD" id="cd03477">
    <property type="entry name" value="Rieske_YhfW_C"/>
    <property type="match status" value="1"/>
</dbReference>
<keyword evidence="4" id="KW-0411">Iron-sulfur</keyword>
<dbReference type="SUPFAM" id="SSF50022">
    <property type="entry name" value="ISP domain"/>
    <property type="match status" value="1"/>
</dbReference>
<dbReference type="PRINTS" id="PR00162">
    <property type="entry name" value="RIESKE"/>
</dbReference>
<dbReference type="InterPro" id="IPR036922">
    <property type="entry name" value="Rieske_2Fe-2S_sf"/>
</dbReference>
<keyword evidence="3" id="KW-0408">Iron</keyword>
<dbReference type="EMBL" id="FOOH01000023">
    <property type="protein sequence ID" value="SFG04722.1"/>
    <property type="molecule type" value="Genomic_DNA"/>
</dbReference>
<dbReference type="Pfam" id="PF00355">
    <property type="entry name" value="Rieske"/>
    <property type="match status" value="1"/>
</dbReference>
<dbReference type="GO" id="GO:0016020">
    <property type="term" value="C:membrane"/>
    <property type="evidence" value="ECO:0007669"/>
    <property type="project" value="InterPro"/>
</dbReference>
<evidence type="ECO:0000256" key="3">
    <source>
        <dbReference type="ARBA" id="ARBA00023004"/>
    </source>
</evidence>
<evidence type="ECO:0000256" key="5">
    <source>
        <dbReference type="ARBA" id="ARBA00023157"/>
    </source>
</evidence>
<keyword evidence="5" id="KW-1015">Disulfide bond</keyword>
<name>A0A1I2NLK3_9FLAO</name>
<dbReference type="PANTHER" id="PTHR13847:SF274">
    <property type="entry name" value="RIESKE 2FE-2S IRON-SULFUR PROTEIN YHFW-RELATED"/>
    <property type="match status" value="1"/>
</dbReference>
<dbReference type="RefSeq" id="WP_075327684.1">
    <property type="nucleotide sequence ID" value="NZ_FOOH01000023.1"/>
</dbReference>